<keyword evidence="2" id="KW-1185">Reference proteome</keyword>
<dbReference type="AlphaFoldDB" id="A0AAE3GRC2"/>
<name>A0AAE3GRC2_9CYAN</name>
<proteinExistence type="predicted"/>
<comment type="caution">
    <text evidence="1">The sequence shown here is derived from an EMBL/GenBank/DDBJ whole genome shotgun (WGS) entry which is preliminary data.</text>
</comment>
<evidence type="ECO:0000313" key="1">
    <source>
        <dbReference type="EMBL" id="MCP2729295.1"/>
    </source>
</evidence>
<dbReference type="EMBL" id="JAMZMM010000105">
    <property type="protein sequence ID" value="MCP2729295.1"/>
    <property type="molecule type" value="Genomic_DNA"/>
</dbReference>
<reference evidence="1" key="1">
    <citation type="submission" date="2022-06" db="EMBL/GenBank/DDBJ databases">
        <title>New cyanobacteria of genus Symplocastrum in benthos of Lake Baikal.</title>
        <authorList>
            <person name="Sorokovikova E."/>
            <person name="Tikhonova I."/>
            <person name="Krasnopeev A."/>
            <person name="Evseev P."/>
            <person name="Gladkikh A."/>
            <person name="Belykh O."/>
        </authorList>
    </citation>
    <scope>NUCLEOTIDE SEQUENCE</scope>
    <source>
        <strain evidence="1">BBK-W-15</strain>
    </source>
</reference>
<gene>
    <name evidence="1" type="ORF">NJ959_12595</name>
</gene>
<dbReference type="Proteomes" id="UP001204953">
    <property type="component" value="Unassembled WGS sequence"/>
</dbReference>
<accession>A0AAE3GRC2</accession>
<dbReference type="RefSeq" id="WP_254012080.1">
    <property type="nucleotide sequence ID" value="NZ_JAMZMM010000105.1"/>
</dbReference>
<protein>
    <submittedName>
        <fullName evidence="1">Uncharacterized protein</fullName>
    </submittedName>
</protein>
<evidence type="ECO:0000313" key="2">
    <source>
        <dbReference type="Proteomes" id="UP001204953"/>
    </source>
</evidence>
<sequence>MNQFEKDFCFCTLALQPKYRLLAQRLAGDLAQYSPETLLVVGTDEPIDFKEKNNVIAFKHRQEGILHCYNDKRFVLEKALSKCRTAIIIDADTRIVRNIPNNIEWMPGITGRSENLIQHVNKHTPERLPYFQTLAKKLNLSLDNVPWVGESLFIISRDGGKEKEFLKQWGEIGNYLELNGIHSGEGNGIGLAATKIGWTVNLGEWKEIKAVTQHLDASDEKTSTTVWENWQRRLVYHYRLNRMRVKALKDFNFYYR</sequence>
<organism evidence="1 2">
    <name type="scientific">Limnofasciculus baicalensis BBK-W-15</name>
    <dbReference type="NCBI Taxonomy" id="2699891"/>
    <lineage>
        <taxon>Bacteria</taxon>
        <taxon>Bacillati</taxon>
        <taxon>Cyanobacteriota</taxon>
        <taxon>Cyanophyceae</taxon>
        <taxon>Coleofasciculales</taxon>
        <taxon>Coleofasciculaceae</taxon>
        <taxon>Limnofasciculus</taxon>
        <taxon>Limnofasciculus baicalensis</taxon>
    </lineage>
</organism>